<dbReference type="EMBL" id="BAAAZO010000012">
    <property type="protein sequence ID" value="GAA3636224.1"/>
    <property type="molecule type" value="Genomic_DNA"/>
</dbReference>
<keyword evidence="3" id="KW-1185">Reference proteome</keyword>
<sequence>MHRVPLGSGIDVGGVFSYEGARAALTHPALLHDVTPAEALPAGAGTTSHKVGVGLGGSMLQLDPPDHTRLRRLVAPAFSPRRTQLLARRVQEITDGLLDALTGRSEVDLVESFTAPC</sequence>
<name>A0ABP7ANK3_9ACTN</name>
<dbReference type="PANTHER" id="PTHR46696:SF6">
    <property type="entry name" value="P450, PUTATIVE (EUROFUNG)-RELATED"/>
    <property type="match status" value="1"/>
</dbReference>
<dbReference type="SUPFAM" id="SSF48264">
    <property type="entry name" value="Cytochrome P450"/>
    <property type="match status" value="1"/>
</dbReference>
<dbReference type="InterPro" id="IPR036396">
    <property type="entry name" value="Cyt_P450_sf"/>
</dbReference>
<protein>
    <recommendedName>
        <fullName evidence="4">Cytochrome P450</fullName>
    </recommendedName>
</protein>
<dbReference type="PANTHER" id="PTHR46696">
    <property type="entry name" value="P450, PUTATIVE (EUROFUNG)-RELATED"/>
    <property type="match status" value="1"/>
</dbReference>
<evidence type="ECO:0000313" key="3">
    <source>
        <dbReference type="Proteomes" id="UP001501074"/>
    </source>
</evidence>
<accession>A0ABP7ANK3</accession>
<dbReference type="Gene3D" id="1.10.630.10">
    <property type="entry name" value="Cytochrome P450"/>
    <property type="match status" value="1"/>
</dbReference>
<comment type="similarity">
    <text evidence="1">Belongs to the cytochrome P450 family.</text>
</comment>
<comment type="caution">
    <text evidence="2">The sequence shown here is derived from an EMBL/GenBank/DDBJ whole genome shotgun (WGS) entry which is preliminary data.</text>
</comment>
<gene>
    <name evidence="2" type="ORF">GCM10022223_63340</name>
</gene>
<proteinExistence type="inferred from homology"/>
<evidence type="ECO:0000313" key="2">
    <source>
        <dbReference type="EMBL" id="GAA3636224.1"/>
    </source>
</evidence>
<evidence type="ECO:0000256" key="1">
    <source>
        <dbReference type="ARBA" id="ARBA00010617"/>
    </source>
</evidence>
<dbReference type="Proteomes" id="UP001501074">
    <property type="component" value="Unassembled WGS sequence"/>
</dbReference>
<reference evidence="3" key="1">
    <citation type="journal article" date="2019" name="Int. J. Syst. Evol. Microbiol.">
        <title>The Global Catalogue of Microorganisms (GCM) 10K type strain sequencing project: providing services to taxonomists for standard genome sequencing and annotation.</title>
        <authorList>
            <consortium name="The Broad Institute Genomics Platform"/>
            <consortium name="The Broad Institute Genome Sequencing Center for Infectious Disease"/>
            <person name="Wu L."/>
            <person name="Ma J."/>
        </authorList>
    </citation>
    <scope>NUCLEOTIDE SEQUENCE [LARGE SCALE GENOMIC DNA]</scope>
    <source>
        <strain evidence="3">JCM 16902</strain>
    </source>
</reference>
<organism evidence="2 3">
    <name type="scientific">Kineosporia mesophila</name>
    <dbReference type="NCBI Taxonomy" id="566012"/>
    <lineage>
        <taxon>Bacteria</taxon>
        <taxon>Bacillati</taxon>
        <taxon>Actinomycetota</taxon>
        <taxon>Actinomycetes</taxon>
        <taxon>Kineosporiales</taxon>
        <taxon>Kineosporiaceae</taxon>
        <taxon>Kineosporia</taxon>
    </lineage>
</organism>
<evidence type="ECO:0008006" key="4">
    <source>
        <dbReference type="Google" id="ProtNLM"/>
    </source>
</evidence>